<dbReference type="SUPFAM" id="SSF54292">
    <property type="entry name" value="2Fe-2S ferredoxin-like"/>
    <property type="match status" value="1"/>
</dbReference>
<protein>
    <submittedName>
        <fullName evidence="1">Ferrodoxin</fullName>
    </submittedName>
</protein>
<sequence>MIIKITVDGKDIYSQKGWTILKALSYLKIDIPNLCDFRFNNINNAENKNLSFITEENKLNCKLCIVKIKRKNEDSYNCKYACNEIVENGMDIISEDEEIISYRKALLNSISYSHKPLCSNCEVDYKCKLKKYFDLYNITEKNNLENNEEKIIDNKFIEEIKNIVKTFNLPDYIKSDYDRCIYCGLCDNYKTINGYNSIITDLCPTNVFYAERKNKINSDNNNSIESVQSFCIGCNSLCNIEYLHNKENINDIKSISGKKFGLCDYGRKMDYYSNDKLKYPLINGVENDFEKAKELYREFISDINDNSYLAIASSLYPLEDIKAFNELASYLGITKLYYKKNRIATDSNVIKDNYTNINKYSIEELKRELKYIDGENIDFNYYKKFIILGDSLDDNNEKIISFIQKNKRNYILFTPTLSALAYNSYIAFPIAGLGEFSGNYINKYGKLKEINSFLNKDKNRLNLRDLIKYLYL</sequence>
<dbReference type="GO" id="GO:0051536">
    <property type="term" value="F:iron-sulfur cluster binding"/>
    <property type="evidence" value="ECO:0007669"/>
    <property type="project" value="InterPro"/>
</dbReference>
<dbReference type="RefSeq" id="WP_147737469.1">
    <property type="nucleotide sequence ID" value="NZ_SAXX01000024.1"/>
</dbReference>
<comment type="caution">
    <text evidence="1">The sequence shown here is derived from an EMBL/GenBank/DDBJ whole genome shotgun (WGS) entry which is preliminary data.</text>
</comment>
<proteinExistence type="predicted"/>
<name>A0A5C8DYC5_9SPIR</name>
<organism evidence="1 2">
    <name type="scientific">Brachyspira aalborgi</name>
    <dbReference type="NCBI Taxonomy" id="29522"/>
    <lineage>
        <taxon>Bacteria</taxon>
        <taxon>Pseudomonadati</taxon>
        <taxon>Spirochaetota</taxon>
        <taxon>Spirochaetia</taxon>
        <taxon>Brachyspirales</taxon>
        <taxon>Brachyspiraceae</taxon>
        <taxon>Brachyspira</taxon>
    </lineage>
</organism>
<dbReference type="EMBL" id="SAXX01000024">
    <property type="protein sequence ID" value="TXJ30158.1"/>
    <property type="molecule type" value="Genomic_DNA"/>
</dbReference>
<evidence type="ECO:0000313" key="2">
    <source>
        <dbReference type="Proteomes" id="UP000324707"/>
    </source>
</evidence>
<gene>
    <name evidence="1" type="ORF">EPJ69_11360</name>
</gene>
<dbReference type="AlphaFoldDB" id="A0A5C8DYC5"/>
<accession>A0A5C8DYC5</accession>
<dbReference type="SUPFAM" id="SSF53706">
    <property type="entry name" value="Formate dehydrogenase/DMSO reductase, domains 1-3"/>
    <property type="match status" value="1"/>
</dbReference>
<evidence type="ECO:0000313" key="1">
    <source>
        <dbReference type="EMBL" id="TXJ30158.1"/>
    </source>
</evidence>
<dbReference type="InterPro" id="IPR036010">
    <property type="entry name" value="2Fe-2S_ferredoxin-like_sf"/>
</dbReference>
<dbReference type="Gene3D" id="3.10.20.740">
    <property type="match status" value="1"/>
</dbReference>
<dbReference type="Proteomes" id="UP000324707">
    <property type="component" value="Unassembled WGS sequence"/>
</dbReference>
<reference evidence="1 2" key="1">
    <citation type="journal article" date="1992" name="Lakartidningen">
        <title>[Penicillin V and not amoxicillin is the first choice preparation in acute otitis].</title>
        <authorList>
            <person name="Kamme C."/>
            <person name="Lundgren K."/>
            <person name="Prellner K."/>
        </authorList>
    </citation>
    <scope>NUCLEOTIDE SEQUENCE [LARGE SCALE GENOMIC DNA]</scope>
    <source>
        <strain evidence="1 2">PC5538III-lc</strain>
    </source>
</reference>